<dbReference type="GO" id="GO:0008716">
    <property type="term" value="F:D-alanine-D-alanine ligase activity"/>
    <property type="evidence" value="ECO:0007669"/>
    <property type="project" value="UniProtKB-UniRule"/>
</dbReference>
<dbReference type="PROSITE" id="PS00843">
    <property type="entry name" value="DALA_DALA_LIGASE_1"/>
    <property type="match status" value="1"/>
</dbReference>
<dbReference type="InterPro" id="IPR013815">
    <property type="entry name" value="ATP_grasp_subdomain_1"/>
</dbReference>
<evidence type="ECO:0000256" key="6">
    <source>
        <dbReference type="ARBA" id="ARBA00022840"/>
    </source>
</evidence>
<dbReference type="RefSeq" id="WP_066744379.1">
    <property type="nucleotide sequence ID" value="NZ_CP016757.1"/>
</dbReference>
<dbReference type="PROSITE" id="PS00844">
    <property type="entry name" value="DALA_DALA_LIGASE_2"/>
    <property type="match status" value="1"/>
</dbReference>
<dbReference type="InterPro" id="IPR000291">
    <property type="entry name" value="D-Ala_lig_Van_CS"/>
</dbReference>
<protein>
    <recommendedName>
        <fullName evidence="10">D-alanine--D-alanine ligase</fullName>
        <ecNumber evidence="10">6.3.2.4</ecNumber>
    </recommendedName>
    <alternativeName>
        <fullName evidence="10">D-Ala-D-Ala ligase</fullName>
    </alternativeName>
    <alternativeName>
        <fullName evidence="10">D-alanylalanine synthetase</fullName>
    </alternativeName>
</protein>
<keyword evidence="7 10" id="KW-0133">Cell shape</keyword>
<evidence type="ECO:0000256" key="9">
    <source>
        <dbReference type="ARBA" id="ARBA00023316"/>
    </source>
</evidence>
<dbReference type="UniPathway" id="UPA00219"/>
<organism evidence="15 16">
    <name type="scientific">Cloacibacillus porcorum</name>
    <dbReference type="NCBI Taxonomy" id="1197717"/>
    <lineage>
        <taxon>Bacteria</taxon>
        <taxon>Thermotogati</taxon>
        <taxon>Synergistota</taxon>
        <taxon>Synergistia</taxon>
        <taxon>Synergistales</taxon>
        <taxon>Synergistaceae</taxon>
        <taxon>Cloacibacillus</taxon>
    </lineage>
</organism>
<evidence type="ECO:0000256" key="10">
    <source>
        <dbReference type="HAMAP-Rule" id="MF_00047"/>
    </source>
</evidence>
<dbReference type="PROSITE" id="PS50975">
    <property type="entry name" value="ATP_GRASP"/>
    <property type="match status" value="1"/>
</dbReference>
<dbReference type="OrthoDB" id="9813261at2"/>
<dbReference type="PIRSF" id="PIRSF039102">
    <property type="entry name" value="Ddl/VanB"/>
    <property type="match status" value="1"/>
</dbReference>
<comment type="function">
    <text evidence="10">Cell wall formation.</text>
</comment>
<feature type="binding site" evidence="12">
    <location>
        <position position="271"/>
    </location>
    <ligand>
        <name>Mg(2+)</name>
        <dbReference type="ChEBI" id="CHEBI:18420"/>
        <label>1</label>
    </ligand>
</feature>
<dbReference type="NCBIfam" id="TIGR01205">
    <property type="entry name" value="D_ala_D_alaTIGR"/>
    <property type="match status" value="1"/>
</dbReference>
<dbReference type="HAMAP" id="MF_00047">
    <property type="entry name" value="Dala_Dala_lig"/>
    <property type="match status" value="1"/>
</dbReference>
<dbReference type="PANTHER" id="PTHR23132">
    <property type="entry name" value="D-ALANINE--D-ALANINE LIGASE"/>
    <property type="match status" value="1"/>
</dbReference>
<dbReference type="InterPro" id="IPR011127">
    <property type="entry name" value="Dala_Dala_lig_N"/>
</dbReference>
<evidence type="ECO:0000313" key="15">
    <source>
        <dbReference type="EMBL" id="ANZ44854.1"/>
    </source>
</evidence>
<feature type="active site" evidence="11">
    <location>
        <position position="282"/>
    </location>
</feature>
<keyword evidence="6 13" id="KW-0067">ATP-binding</keyword>
<evidence type="ECO:0000256" key="11">
    <source>
        <dbReference type="PIRSR" id="PIRSR039102-1"/>
    </source>
</evidence>
<dbReference type="AlphaFoldDB" id="A0A1B2I4F2"/>
<keyword evidence="5 13" id="KW-0547">Nucleotide-binding</keyword>
<dbReference type="NCBIfam" id="NF002378">
    <property type="entry name" value="PRK01372.1"/>
    <property type="match status" value="1"/>
</dbReference>
<dbReference type="GeneID" id="83057599"/>
<dbReference type="EC" id="6.3.2.4" evidence="10"/>
<evidence type="ECO:0000256" key="8">
    <source>
        <dbReference type="ARBA" id="ARBA00022984"/>
    </source>
</evidence>
<dbReference type="Gene3D" id="3.30.470.20">
    <property type="entry name" value="ATP-grasp fold, B domain"/>
    <property type="match status" value="1"/>
</dbReference>
<dbReference type="InterPro" id="IPR016185">
    <property type="entry name" value="PreATP-grasp_dom_sf"/>
</dbReference>
<dbReference type="Gene3D" id="3.40.50.20">
    <property type="match status" value="1"/>
</dbReference>
<evidence type="ECO:0000259" key="14">
    <source>
        <dbReference type="PROSITE" id="PS50975"/>
    </source>
</evidence>
<keyword evidence="9 10" id="KW-0961">Cell wall biogenesis/degradation</keyword>
<comment type="cofactor">
    <cofactor evidence="12">
        <name>Mg(2+)</name>
        <dbReference type="ChEBI" id="CHEBI:18420"/>
    </cofactor>
    <cofactor evidence="12">
        <name>Mn(2+)</name>
        <dbReference type="ChEBI" id="CHEBI:29035"/>
    </cofactor>
    <text evidence="12">Binds 2 magnesium or manganese ions per subunit.</text>
</comment>
<feature type="active site" evidence="11">
    <location>
        <position position="13"/>
    </location>
</feature>
<comment type="similarity">
    <text evidence="2 10">Belongs to the D-alanine--D-alanine ligase family.</text>
</comment>
<evidence type="ECO:0000256" key="2">
    <source>
        <dbReference type="ARBA" id="ARBA00010871"/>
    </source>
</evidence>
<comment type="catalytic activity">
    <reaction evidence="10">
        <text>2 D-alanine + ATP = D-alanyl-D-alanine + ADP + phosphate + H(+)</text>
        <dbReference type="Rhea" id="RHEA:11224"/>
        <dbReference type="ChEBI" id="CHEBI:15378"/>
        <dbReference type="ChEBI" id="CHEBI:30616"/>
        <dbReference type="ChEBI" id="CHEBI:43474"/>
        <dbReference type="ChEBI" id="CHEBI:57416"/>
        <dbReference type="ChEBI" id="CHEBI:57822"/>
        <dbReference type="ChEBI" id="CHEBI:456216"/>
        <dbReference type="EC" id="6.3.2.4"/>
    </reaction>
</comment>
<sequence>MKAVVLCGGVSPEREVSLNSGAAVAKALADFGYEAELCDIASISEFIKSWPEYHAEGVFIALHGGWGEDGRIQAVLEAFGIPYTGSGPEACMLSMDKTAAKLIFANAGLPVPSGFIATRGEEGRGRAEEYLRKYGKIIVKPNGGGSTVGVTILSDIAGYGAALELAWQSEPKALVEEFIEGEEATVPVMESIDGGIFALPAIHIKPKSGFYDYKNKYTSGCTEYICPSDLPAETNDRLAALAVMAHRSLGCRSYSRVDFRVTPEGGLYVLEVNTAPGMTATSLVPKSAKAYGLSFGEFLDEVARFSFAIDRG</sequence>
<dbReference type="GO" id="GO:0009252">
    <property type="term" value="P:peptidoglycan biosynthetic process"/>
    <property type="evidence" value="ECO:0007669"/>
    <property type="project" value="UniProtKB-UniRule"/>
</dbReference>
<dbReference type="Gene3D" id="3.30.1490.20">
    <property type="entry name" value="ATP-grasp fold, A domain"/>
    <property type="match status" value="1"/>
</dbReference>
<dbReference type="KEGG" id="cpor:BED41_07015"/>
<dbReference type="Pfam" id="PF01820">
    <property type="entry name" value="Dala_Dala_lig_N"/>
    <property type="match status" value="1"/>
</dbReference>
<gene>
    <name evidence="10" type="primary">ddl</name>
    <name evidence="15" type="ORF">BED41_07015</name>
</gene>
<dbReference type="Proteomes" id="UP000093044">
    <property type="component" value="Chromosome"/>
</dbReference>
<evidence type="ECO:0000256" key="3">
    <source>
        <dbReference type="ARBA" id="ARBA00022490"/>
    </source>
</evidence>
<dbReference type="InterPro" id="IPR005905">
    <property type="entry name" value="D_ala_D_ala"/>
</dbReference>
<dbReference type="GO" id="GO:0071555">
    <property type="term" value="P:cell wall organization"/>
    <property type="evidence" value="ECO:0007669"/>
    <property type="project" value="UniProtKB-KW"/>
</dbReference>
<keyword evidence="8 10" id="KW-0573">Peptidoglycan synthesis</keyword>
<keyword evidence="16" id="KW-1185">Reference proteome</keyword>
<feature type="binding site" evidence="12">
    <location>
        <position position="258"/>
    </location>
    <ligand>
        <name>Mg(2+)</name>
        <dbReference type="ChEBI" id="CHEBI:18420"/>
        <label>1</label>
    </ligand>
</feature>
<dbReference type="SUPFAM" id="SSF56059">
    <property type="entry name" value="Glutathione synthetase ATP-binding domain-like"/>
    <property type="match status" value="1"/>
</dbReference>
<dbReference type="EMBL" id="CP016757">
    <property type="protein sequence ID" value="ANZ44854.1"/>
    <property type="molecule type" value="Genomic_DNA"/>
</dbReference>
<evidence type="ECO:0000256" key="4">
    <source>
        <dbReference type="ARBA" id="ARBA00022598"/>
    </source>
</evidence>
<dbReference type="GO" id="GO:0005737">
    <property type="term" value="C:cytoplasm"/>
    <property type="evidence" value="ECO:0007669"/>
    <property type="project" value="UniProtKB-SubCell"/>
</dbReference>
<dbReference type="GO" id="GO:0005524">
    <property type="term" value="F:ATP binding"/>
    <property type="evidence" value="ECO:0007669"/>
    <property type="project" value="UniProtKB-UniRule"/>
</dbReference>
<keyword evidence="12" id="KW-0460">Magnesium</keyword>
<keyword evidence="12" id="KW-0479">Metal-binding</keyword>
<comment type="pathway">
    <text evidence="10">Cell wall biogenesis; peptidoglycan biosynthesis.</text>
</comment>
<keyword evidence="3 10" id="KW-0963">Cytoplasm</keyword>
<dbReference type="PANTHER" id="PTHR23132:SF23">
    <property type="entry name" value="D-ALANINE--D-ALANINE LIGASE B"/>
    <property type="match status" value="1"/>
</dbReference>
<evidence type="ECO:0000256" key="1">
    <source>
        <dbReference type="ARBA" id="ARBA00004496"/>
    </source>
</evidence>
<evidence type="ECO:0000256" key="12">
    <source>
        <dbReference type="PIRSR" id="PIRSR039102-3"/>
    </source>
</evidence>
<dbReference type="GO" id="GO:0008360">
    <property type="term" value="P:regulation of cell shape"/>
    <property type="evidence" value="ECO:0007669"/>
    <property type="project" value="UniProtKB-KW"/>
</dbReference>
<dbReference type="GO" id="GO:0046872">
    <property type="term" value="F:metal ion binding"/>
    <property type="evidence" value="ECO:0007669"/>
    <property type="project" value="UniProtKB-KW"/>
</dbReference>
<feature type="binding site" evidence="12">
    <location>
        <position position="273"/>
    </location>
    <ligand>
        <name>Mg(2+)</name>
        <dbReference type="ChEBI" id="CHEBI:18420"/>
        <label>2</label>
    </ligand>
</feature>
<accession>A0A1B2I4F2</accession>
<keyword evidence="4 10" id="KW-0436">Ligase</keyword>
<name>A0A1B2I4F2_9BACT</name>
<dbReference type="InterPro" id="IPR011095">
    <property type="entry name" value="Dala_Dala_lig_C"/>
</dbReference>
<evidence type="ECO:0000256" key="13">
    <source>
        <dbReference type="PROSITE-ProRule" id="PRU00409"/>
    </source>
</evidence>
<feature type="binding site" evidence="12">
    <location>
        <position position="271"/>
    </location>
    <ligand>
        <name>Mg(2+)</name>
        <dbReference type="ChEBI" id="CHEBI:18420"/>
        <label>2</label>
    </ligand>
</feature>
<dbReference type="InterPro" id="IPR011761">
    <property type="entry name" value="ATP-grasp"/>
</dbReference>
<keyword evidence="12" id="KW-0464">Manganese</keyword>
<comment type="subcellular location">
    <subcellularLocation>
        <location evidence="1 10">Cytoplasm</location>
    </subcellularLocation>
</comment>
<evidence type="ECO:0000313" key="16">
    <source>
        <dbReference type="Proteomes" id="UP000093044"/>
    </source>
</evidence>
<dbReference type="STRING" id="1197717.BED41_07015"/>
<feature type="active site" evidence="11">
    <location>
        <position position="146"/>
    </location>
</feature>
<feature type="domain" description="ATP-grasp" evidence="14">
    <location>
        <begin position="101"/>
        <end position="304"/>
    </location>
</feature>
<proteinExistence type="inferred from homology"/>
<dbReference type="Pfam" id="PF07478">
    <property type="entry name" value="Dala_Dala_lig_C"/>
    <property type="match status" value="1"/>
</dbReference>
<evidence type="ECO:0000256" key="7">
    <source>
        <dbReference type="ARBA" id="ARBA00022960"/>
    </source>
</evidence>
<reference evidence="15" key="1">
    <citation type="submission" date="2016-08" db="EMBL/GenBank/DDBJ databases">
        <title>Complete genome of Cloacibacillus porcorum.</title>
        <authorList>
            <person name="Looft T."/>
            <person name="Bayles D.O."/>
            <person name="Alt D.P."/>
        </authorList>
    </citation>
    <scope>NUCLEOTIDE SEQUENCE [LARGE SCALE GENOMIC DNA]</scope>
    <source>
        <strain evidence="15">CL-84</strain>
    </source>
</reference>
<dbReference type="SUPFAM" id="SSF52440">
    <property type="entry name" value="PreATP-grasp domain"/>
    <property type="match status" value="1"/>
</dbReference>
<evidence type="ECO:0000256" key="5">
    <source>
        <dbReference type="ARBA" id="ARBA00022741"/>
    </source>
</evidence>